<dbReference type="GeneID" id="54579737"/>
<reference evidence="3" key="1">
    <citation type="journal article" date="2020" name="Stud. Mycol.">
        <title>101 Dothideomycetes genomes: a test case for predicting lifestyles and emergence of pathogens.</title>
        <authorList>
            <person name="Haridas S."/>
            <person name="Albert R."/>
            <person name="Binder M."/>
            <person name="Bloem J."/>
            <person name="Labutti K."/>
            <person name="Salamov A."/>
            <person name="Andreopoulos B."/>
            <person name="Baker S."/>
            <person name="Barry K."/>
            <person name="Bills G."/>
            <person name="Bluhm B."/>
            <person name="Cannon C."/>
            <person name="Castanera R."/>
            <person name="Culley D."/>
            <person name="Daum C."/>
            <person name="Ezra D."/>
            <person name="Gonzalez J."/>
            <person name="Henrissat B."/>
            <person name="Kuo A."/>
            <person name="Liang C."/>
            <person name="Lipzen A."/>
            <person name="Lutzoni F."/>
            <person name="Magnuson J."/>
            <person name="Mondo S."/>
            <person name="Nolan M."/>
            <person name="Ohm R."/>
            <person name="Pangilinan J."/>
            <person name="Park H.-J."/>
            <person name="Ramirez L."/>
            <person name="Alfaro M."/>
            <person name="Sun H."/>
            <person name="Tritt A."/>
            <person name="Yoshinaga Y."/>
            <person name="Zwiers L.-H."/>
            <person name="Turgeon B."/>
            <person name="Goodwin S."/>
            <person name="Spatafora J."/>
            <person name="Crous P."/>
            <person name="Grigoriev I."/>
        </authorList>
    </citation>
    <scope>NUCLEOTIDE SEQUENCE</scope>
    <source>
        <strain evidence="3">CBS 122368</strain>
    </source>
</reference>
<feature type="transmembrane region" description="Helical" evidence="2">
    <location>
        <begin position="207"/>
        <end position="226"/>
    </location>
</feature>
<feature type="transmembrane region" description="Helical" evidence="2">
    <location>
        <begin position="254"/>
        <end position="274"/>
    </location>
</feature>
<evidence type="ECO:0000256" key="2">
    <source>
        <dbReference type="SAM" id="Phobius"/>
    </source>
</evidence>
<proteinExistence type="predicted"/>
<keyword evidence="2" id="KW-0472">Membrane</keyword>
<name>A0A6A6J3C5_9PLEO</name>
<gene>
    <name evidence="3" type="ORF">BU26DRAFT_499461</name>
</gene>
<evidence type="ECO:0000313" key="4">
    <source>
        <dbReference type="Proteomes" id="UP000800094"/>
    </source>
</evidence>
<organism evidence="3 4">
    <name type="scientific">Trematosphaeria pertusa</name>
    <dbReference type="NCBI Taxonomy" id="390896"/>
    <lineage>
        <taxon>Eukaryota</taxon>
        <taxon>Fungi</taxon>
        <taxon>Dikarya</taxon>
        <taxon>Ascomycota</taxon>
        <taxon>Pezizomycotina</taxon>
        <taxon>Dothideomycetes</taxon>
        <taxon>Pleosporomycetidae</taxon>
        <taxon>Pleosporales</taxon>
        <taxon>Massarineae</taxon>
        <taxon>Trematosphaeriaceae</taxon>
        <taxon>Trematosphaeria</taxon>
    </lineage>
</organism>
<accession>A0A6A6J3C5</accession>
<feature type="transmembrane region" description="Helical" evidence="2">
    <location>
        <begin position="306"/>
        <end position="327"/>
    </location>
</feature>
<dbReference type="RefSeq" id="XP_033691851.1">
    <property type="nucleotide sequence ID" value="XM_033826407.1"/>
</dbReference>
<dbReference type="Proteomes" id="UP000800094">
    <property type="component" value="Unassembled WGS sequence"/>
</dbReference>
<evidence type="ECO:0000313" key="3">
    <source>
        <dbReference type="EMBL" id="KAF2256847.1"/>
    </source>
</evidence>
<evidence type="ECO:0000256" key="1">
    <source>
        <dbReference type="SAM" id="MobiDB-lite"/>
    </source>
</evidence>
<feature type="region of interest" description="Disordered" evidence="1">
    <location>
        <begin position="32"/>
        <end position="61"/>
    </location>
</feature>
<keyword evidence="2" id="KW-0812">Transmembrane</keyword>
<keyword evidence="2" id="KW-1133">Transmembrane helix</keyword>
<protein>
    <submittedName>
        <fullName evidence="3">Uncharacterized protein</fullName>
    </submittedName>
</protein>
<dbReference type="OrthoDB" id="10686694at2759"/>
<feature type="compositionally biased region" description="Basic and acidic residues" evidence="1">
    <location>
        <begin position="37"/>
        <end position="49"/>
    </location>
</feature>
<dbReference type="AlphaFoldDB" id="A0A6A6J3C5"/>
<feature type="transmembrane region" description="Helical" evidence="2">
    <location>
        <begin position="281"/>
        <end position="300"/>
    </location>
</feature>
<sequence>MKELRPTAGQDLSPHEGKDSCKDIFQLVLKEATPVSSEERQVFEDEHANHSASGPGESAGKDLRIRMSEIGDHIKFDPVTLPDFGHGSLYSSSVRCLDVDWIVGLKDDRKHGLHVYHQPAFPTPGLNKGMLASGRHNLMTSLSIASRASVDRNVGAEEGRRDFPKPGNYRSTGEIDGVDCSAHPWLDSTGPFKGSRGPFHVAHPSRLVAANTLLVLLCSVATAMPIEPSLAAHPNGNTLASHLAKNGSTTFSRATSIEILIFAIGWLVCACLVVGARYWLAVWNLLAPAMAVSSIAFVIMRNDTAVPALVSWMAFAVWVTATSTYIWTAKYRLSPARFPLIDRDMHVRHCRCSRFIAPRGPRYGNSPVCRLFRVHLQDPMLRGMELPISCFGSFGGRRSYVMPGNWVENVQWRHPVRTDAGGMD</sequence>
<dbReference type="EMBL" id="ML987189">
    <property type="protein sequence ID" value="KAF2256847.1"/>
    <property type="molecule type" value="Genomic_DNA"/>
</dbReference>
<keyword evidence="4" id="KW-1185">Reference proteome</keyword>